<dbReference type="Proteomes" id="UP000194450">
    <property type="component" value="Unassembled WGS sequence"/>
</dbReference>
<feature type="signal peptide" evidence="1">
    <location>
        <begin position="1"/>
        <end position="23"/>
    </location>
</feature>
<dbReference type="PROSITE" id="PS51257">
    <property type="entry name" value="PROKAR_LIPOPROTEIN"/>
    <property type="match status" value="1"/>
</dbReference>
<evidence type="ECO:0000256" key="1">
    <source>
        <dbReference type="SAM" id="SignalP"/>
    </source>
</evidence>
<evidence type="ECO:0008006" key="4">
    <source>
        <dbReference type="Google" id="ProtNLM"/>
    </source>
</evidence>
<name>A0A1Y6EAC1_9GAMM</name>
<organism evidence="2 3">
    <name type="scientific">Pseudidiomarina planktonica</name>
    <dbReference type="NCBI Taxonomy" id="1323738"/>
    <lineage>
        <taxon>Bacteria</taxon>
        <taxon>Pseudomonadati</taxon>
        <taxon>Pseudomonadota</taxon>
        <taxon>Gammaproteobacteria</taxon>
        <taxon>Alteromonadales</taxon>
        <taxon>Idiomarinaceae</taxon>
        <taxon>Pseudidiomarina</taxon>
    </lineage>
</organism>
<protein>
    <recommendedName>
        <fullName evidence="4">LPP20 lipoprotein</fullName>
    </recommendedName>
</protein>
<gene>
    <name evidence="2" type="ORF">SAMN06297229_0017</name>
</gene>
<keyword evidence="3" id="KW-1185">Reference proteome</keyword>
<evidence type="ECO:0000313" key="3">
    <source>
        <dbReference type="Proteomes" id="UP000194450"/>
    </source>
</evidence>
<sequence length="366" mass="39024">MKISRKLQLVSMTACLTSVLSCAGVAQEPASQLLTAEACAYGRGASAIDAATTLANRKLAEQIQALPGEALAISAQQRNAAASAAKAGEFAPNELSGQLQGNDTCVSYQVDTDQLLSYQESQALGDVVWDDEAVAAVTVVGEGWADEEQGLTARQAAEYDALSRAVQMVAGAVIEDNFSADMAAKVPSRVLRSRRLRSSGVVQEFSYLGEQPLADNGFQVTLLVQVQAEPLLTELEQLFDLLGDPVVYIEPLPREFSAVQSHLAQAINELGLSVTEDAADALLTLSVDAQLREVSNGAQLALAVAVHNTLQQQLAVWRNQPHLITLPMATSSAAQLSEFHFAMQSQQQQLKDTIQQAAEVLYEQGG</sequence>
<reference evidence="3" key="1">
    <citation type="submission" date="2017-04" db="EMBL/GenBank/DDBJ databases">
        <authorList>
            <person name="Varghese N."/>
            <person name="Submissions S."/>
        </authorList>
    </citation>
    <scope>NUCLEOTIDE SEQUENCE [LARGE SCALE GENOMIC DNA]</scope>
</reference>
<keyword evidence="1" id="KW-0732">Signal</keyword>
<evidence type="ECO:0000313" key="2">
    <source>
        <dbReference type="EMBL" id="SMQ57870.1"/>
    </source>
</evidence>
<dbReference type="RefSeq" id="WP_086433231.1">
    <property type="nucleotide sequence ID" value="NZ_FXWH01000001.1"/>
</dbReference>
<dbReference type="EMBL" id="FXWH01000001">
    <property type="protein sequence ID" value="SMQ57870.1"/>
    <property type="molecule type" value="Genomic_DNA"/>
</dbReference>
<dbReference type="AlphaFoldDB" id="A0A1Y6EAC1"/>
<feature type="chain" id="PRO_5012531722" description="LPP20 lipoprotein" evidence="1">
    <location>
        <begin position="24"/>
        <end position="366"/>
    </location>
</feature>
<proteinExistence type="predicted"/>
<dbReference type="OrthoDB" id="5857647at2"/>
<accession>A0A1Y6EAC1</accession>